<dbReference type="Pfam" id="PF02575">
    <property type="entry name" value="YbaB_DNA_bd"/>
    <property type="match status" value="1"/>
</dbReference>
<organism evidence="4 5">
    <name type="scientific">Candidatus Aquicultor secundus</name>
    <dbReference type="NCBI Taxonomy" id="1973895"/>
    <lineage>
        <taxon>Bacteria</taxon>
        <taxon>Bacillati</taxon>
        <taxon>Actinomycetota</taxon>
        <taxon>Candidatus Aquicultoria</taxon>
        <taxon>Candidatus Aquicultorales</taxon>
        <taxon>Candidatus Aquicultoraceae</taxon>
        <taxon>Candidatus Aquicultor</taxon>
    </lineage>
</organism>
<dbReference type="PANTHER" id="PTHR33449:SF1">
    <property type="entry name" value="NUCLEOID-ASSOCIATED PROTEIN YBAB"/>
    <property type="match status" value="1"/>
</dbReference>
<name>A0A2M7T723_9ACTN</name>
<gene>
    <name evidence="4" type="ORF">COY37_07490</name>
</gene>
<evidence type="ECO:0000313" key="4">
    <source>
        <dbReference type="EMBL" id="PIZ37211.1"/>
    </source>
</evidence>
<comment type="subunit">
    <text evidence="2">Homodimer.</text>
</comment>
<evidence type="ECO:0000256" key="3">
    <source>
        <dbReference type="SAM" id="Coils"/>
    </source>
</evidence>
<dbReference type="InterPro" id="IPR004401">
    <property type="entry name" value="YbaB/EbfC"/>
</dbReference>
<comment type="function">
    <text evidence="2">Binds to DNA and alters its conformation. May be involved in regulation of gene expression, nucleoid organization and DNA protection.</text>
</comment>
<dbReference type="Proteomes" id="UP000230956">
    <property type="component" value="Unassembled WGS sequence"/>
</dbReference>
<dbReference type="Gene3D" id="3.30.1310.10">
    <property type="entry name" value="Nucleoid-associated protein YbaB-like domain"/>
    <property type="match status" value="1"/>
</dbReference>
<dbReference type="NCBIfam" id="TIGR00103">
    <property type="entry name" value="DNA_YbaB_EbfC"/>
    <property type="match status" value="1"/>
</dbReference>
<evidence type="ECO:0000256" key="2">
    <source>
        <dbReference type="HAMAP-Rule" id="MF_00274"/>
    </source>
</evidence>
<dbReference type="AlphaFoldDB" id="A0A2M7T723"/>
<feature type="coiled-coil region" evidence="3">
    <location>
        <begin position="7"/>
        <end position="34"/>
    </location>
</feature>
<dbReference type="HAMAP" id="MF_00274">
    <property type="entry name" value="DNA_YbaB_EbfC"/>
    <property type="match status" value="1"/>
</dbReference>
<evidence type="ECO:0000256" key="1">
    <source>
        <dbReference type="ARBA" id="ARBA00023125"/>
    </source>
</evidence>
<comment type="similarity">
    <text evidence="2">Belongs to the YbaB/EbfC family.</text>
</comment>
<dbReference type="RefSeq" id="WP_286677757.1">
    <property type="nucleotide sequence ID" value="NZ_MNXI01000031.1"/>
</dbReference>
<dbReference type="GO" id="GO:0003677">
    <property type="term" value="F:DNA binding"/>
    <property type="evidence" value="ECO:0007669"/>
    <property type="project" value="UniProtKB-UniRule"/>
</dbReference>
<keyword evidence="1 2" id="KW-0238">DNA-binding</keyword>
<proteinExistence type="inferred from homology"/>
<protein>
    <recommendedName>
        <fullName evidence="2">Nucleoid-associated protein COY37_07490</fullName>
    </recommendedName>
</protein>
<dbReference type="InterPro" id="IPR036894">
    <property type="entry name" value="YbaB-like_sf"/>
</dbReference>
<dbReference type="EMBL" id="PFNG01000177">
    <property type="protein sequence ID" value="PIZ37211.1"/>
    <property type="molecule type" value="Genomic_DNA"/>
</dbReference>
<accession>A0A2M7T723</accession>
<evidence type="ECO:0000313" key="5">
    <source>
        <dbReference type="Proteomes" id="UP000230956"/>
    </source>
</evidence>
<dbReference type="GO" id="GO:0005829">
    <property type="term" value="C:cytosol"/>
    <property type="evidence" value="ECO:0007669"/>
    <property type="project" value="TreeGrafter"/>
</dbReference>
<comment type="subcellular location">
    <subcellularLocation>
        <location evidence="2">Cytoplasm</location>
        <location evidence="2">Nucleoid</location>
    </subcellularLocation>
</comment>
<dbReference type="GO" id="GO:0043590">
    <property type="term" value="C:bacterial nucleoid"/>
    <property type="evidence" value="ECO:0007669"/>
    <property type="project" value="UniProtKB-UniRule"/>
</dbReference>
<dbReference type="PIRSF" id="PIRSF004555">
    <property type="entry name" value="UCP004555"/>
    <property type="match status" value="1"/>
</dbReference>
<sequence length="112" mass="11694">MKGGPQYGNMMKQIQKMQADMAKAEAILAETKIETSAGGGAVKAVVTGKQQLLEVRIDPSVVDPEDVEILEDMIVAAVNEALRQSQDLAQKKMAEVTGPLAGGLGGLGLPGF</sequence>
<dbReference type="SUPFAM" id="SSF82607">
    <property type="entry name" value="YbaB-like"/>
    <property type="match status" value="1"/>
</dbReference>
<dbReference type="PANTHER" id="PTHR33449">
    <property type="entry name" value="NUCLEOID-ASSOCIATED PROTEIN YBAB"/>
    <property type="match status" value="1"/>
</dbReference>
<keyword evidence="2" id="KW-0963">Cytoplasm</keyword>
<reference evidence="5" key="1">
    <citation type="submission" date="2017-09" db="EMBL/GenBank/DDBJ databases">
        <title>Depth-based differentiation of microbial function through sediment-hosted aquifers and enrichment of novel symbionts in the deep terrestrial subsurface.</title>
        <authorList>
            <person name="Probst A.J."/>
            <person name="Ladd B."/>
            <person name="Jarett J.K."/>
            <person name="Geller-Mcgrath D.E."/>
            <person name="Sieber C.M.K."/>
            <person name="Emerson J.B."/>
            <person name="Anantharaman K."/>
            <person name="Thomas B.C."/>
            <person name="Malmstrom R."/>
            <person name="Stieglmeier M."/>
            <person name="Klingl A."/>
            <person name="Woyke T."/>
            <person name="Ryan C.M."/>
            <person name="Banfield J.F."/>
        </authorList>
    </citation>
    <scope>NUCLEOTIDE SEQUENCE [LARGE SCALE GENOMIC DNA]</scope>
</reference>
<keyword evidence="3" id="KW-0175">Coiled coil</keyword>
<comment type="caution">
    <text evidence="4">The sequence shown here is derived from an EMBL/GenBank/DDBJ whole genome shotgun (WGS) entry which is preliminary data.</text>
</comment>